<evidence type="ECO:0000313" key="2">
    <source>
        <dbReference type="Proteomes" id="UP000814033"/>
    </source>
</evidence>
<dbReference type="EMBL" id="MU275952">
    <property type="protein sequence ID" value="KAI0045434.1"/>
    <property type="molecule type" value="Genomic_DNA"/>
</dbReference>
<reference evidence="1" key="1">
    <citation type="submission" date="2021-02" db="EMBL/GenBank/DDBJ databases">
        <authorList>
            <consortium name="DOE Joint Genome Institute"/>
            <person name="Ahrendt S."/>
            <person name="Looney B.P."/>
            <person name="Miyauchi S."/>
            <person name="Morin E."/>
            <person name="Drula E."/>
            <person name="Courty P.E."/>
            <person name="Chicoki N."/>
            <person name="Fauchery L."/>
            <person name="Kohler A."/>
            <person name="Kuo A."/>
            <person name="Labutti K."/>
            <person name="Pangilinan J."/>
            <person name="Lipzen A."/>
            <person name="Riley R."/>
            <person name="Andreopoulos W."/>
            <person name="He G."/>
            <person name="Johnson J."/>
            <person name="Barry K.W."/>
            <person name="Grigoriev I.V."/>
            <person name="Nagy L."/>
            <person name="Hibbett D."/>
            <person name="Henrissat B."/>
            <person name="Matheny P.B."/>
            <person name="Labbe J."/>
            <person name="Martin F."/>
        </authorList>
    </citation>
    <scope>NUCLEOTIDE SEQUENCE</scope>
    <source>
        <strain evidence="1">FP105234-sp</strain>
    </source>
</reference>
<evidence type="ECO:0000313" key="1">
    <source>
        <dbReference type="EMBL" id="KAI0045434.1"/>
    </source>
</evidence>
<protein>
    <submittedName>
        <fullName evidence="1">Uncharacterized protein</fullName>
    </submittedName>
</protein>
<organism evidence="1 2">
    <name type="scientific">Auriscalpium vulgare</name>
    <dbReference type="NCBI Taxonomy" id="40419"/>
    <lineage>
        <taxon>Eukaryota</taxon>
        <taxon>Fungi</taxon>
        <taxon>Dikarya</taxon>
        <taxon>Basidiomycota</taxon>
        <taxon>Agaricomycotina</taxon>
        <taxon>Agaricomycetes</taxon>
        <taxon>Russulales</taxon>
        <taxon>Auriscalpiaceae</taxon>
        <taxon>Auriscalpium</taxon>
    </lineage>
</organism>
<sequence length="158" mass="17446">MERGESGSILAIVLQDLLDPRPPSSDLDRLANASAPAVHLPHDPLIIVFSSLVAEELHNRRDVPEMHLIPCSMPWMRGRHATPNSAALWHSRCPSGGHMKCRRGSRSPFPFIPCPTRRLHGCSSQPQSGVQDINLIYFDGSQMDLIELSSTPHSPRSS</sequence>
<gene>
    <name evidence="1" type="ORF">FA95DRAFT_125682</name>
</gene>
<keyword evidence="2" id="KW-1185">Reference proteome</keyword>
<comment type="caution">
    <text evidence="1">The sequence shown here is derived from an EMBL/GenBank/DDBJ whole genome shotgun (WGS) entry which is preliminary data.</text>
</comment>
<accession>A0ACB8RN81</accession>
<reference evidence="1" key="2">
    <citation type="journal article" date="2022" name="New Phytol.">
        <title>Evolutionary transition to the ectomycorrhizal habit in the genomes of a hyperdiverse lineage of mushroom-forming fungi.</title>
        <authorList>
            <person name="Looney B."/>
            <person name="Miyauchi S."/>
            <person name="Morin E."/>
            <person name="Drula E."/>
            <person name="Courty P.E."/>
            <person name="Kohler A."/>
            <person name="Kuo A."/>
            <person name="LaButti K."/>
            <person name="Pangilinan J."/>
            <person name="Lipzen A."/>
            <person name="Riley R."/>
            <person name="Andreopoulos W."/>
            <person name="He G."/>
            <person name="Johnson J."/>
            <person name="Nolan M."/>
            <person name="Tritt A."/>
            <person name="Barry K.W."/>
            <person name="Grigoriev I.V."/>
            <person name="Nagy L.G."/>
            <person name="Hibbett D."/>
            <person name="Henrissat B."/>
            <person name="Matheny P.B."/>
            <person name="Labbe J."/>
            <person name="Martin F.M."/>
        </authorList>
    </citation>
    <scope>NUCLEOTIDE SEQUENCE</scope>
    <source>
        <strain evidence="1">FP105234-sp</strain>
    </source>
</reference>
<proteinExistence type="predicted"/>
<dbReference type="Proteomes" id="UP000814033">
    <property type="component" value="Unassembled WGS sequence"/>
</dbReference>
<name>A0ACB8RN81_9AGAM</name>